<feature type="region of interest" description="Disordered" evidence="2">
    <location>
        <begin position="109"/>
        <end position="155"/>
    </location>
</feature>
<evidence type="ECO:0000313" key="4">
    <source>
        <dbReference type="EMBL" id="JAV20516.1"/>
    </source>
</evidence>
<dbReference type="EMBL" id="GFDL01014529">
    <property type="protein sequence ID" value="JAV20516.1"/>
    <property type="molecule type" value="Transcribed_RNA"/>
</dbReference>
<dbReference type="PROSITE" id="PS00028">
    <property type="entry name" value="ZINC_FINGER_C2H2_1"/>
    <property type="match status" value="1"/>
</dbReference>
<sequence>MAAQDAVGGPHRDAQELWTDYYNFGTLTDDLYGRVAGSARQLSQARLLARKNGQNFPCLKCGKWYSTRSIMLRHMNHECGVEKKIQCKFCYKKFRRKWNLEQHIKRLHLSEKRKHQQQQRQEREREREQLREQQQQQQQQQPQQQQQQTAVTNRN</sequence>
<feature type="compositionally biased region" description="Low complexity" evidence="2">
    <location>
        <begin position="132"/>
        <end position="148"/>
    </location>
</feature>
<evidence type="ECO:0000259" key="3">
    <source>
        <dbReference type="PROSITE" id="PS50157"/>
    </source>
</evidence>
<dbReference type="SUPFAM" id="SSF57667">
    <property type="entry name" value="beta-beta-alpha zinc fingers"/>
    <property type="match status" value="1"/>
</dbReference>
<keyword evidence="1" id="KW-0479">Metal-binding</keyword>
<reference evidence="4" key="1">
    <citation type="submission" date="2017-01" db="EMBL/GenBank/DDBJ databases">
        <title>A deep insight into the sialotranscriptome of adult male and female Cluex tarsalis mosquitoes.</title>
        <authorList>
            <person name="Ribeiro J.M."/>
            <person name="Moreira F."/>
            <person name="Bernard K.A."/>
            <person name="Calvo E."/>
        </authorList>
    </citation>
    <scope>NUCLEOTIDE SEQUENCE</scope>
    <source>
        <strain evidence="4">Kern County</strain>
        <tissue evidence="4">Salivary glands</tissue>
    </source>
</reference>
<organism evidence="4">
    <name type="scientific">Culex tarsalis</name>
    <name type="common">Encephalitis mosquito</name>
    <dbReference type="NCBI Taxonomy" id="7177"/>
    <lineage>
        <taxon>Eukaryota</taxon>
        <taxon>Metazoa</taxon>
        <taxon>Ecdysozoa</taxon>
        <taxon>Arthropoda</taxon>
        <taxon>Hexapoda</taxon>
        <taxon>Insecta</taxon>
        <taxon>Pterygota</taxon>
        <taxon>Neoptera</taxon>
        <taxon>Endopterygota</taxon>
        <taxon>Diptera</taxon>
        <taxon>Nematocera</taxon>
        <taxon>Culicoidea</taxon>
        <taxon>Culicidae</taxon>
        <taxon>Culicinae</taxon>
        <taxon>Culicini</taxon>
        <taxon>Culex</taxon>
        <taxon>Culex</taxon>
    </lineage>
</organism>
<dbReference type="AlphaFoldDB" id="A0A1Q3EYZ5"/>
<evidence type="ECO:0000256" key="1">
    <source>
        <dbReference type="PROSITE-ProRule" id="PRU00042"/>
    </source>
</evidence>
<evidence type="ECO:0000256" key="2">
    <source>
        <dbReference type="SAM" id="MobiDB-lite"/>
    </source>
</evidence>
<dbReference type="PROSITE" id="PS50157">
    <property type="entry name" value="ZINC_FINGER_C2H2_2"/>
    <property type="match status" value="1"/>
</dbReference>
<dbReference type="Gene3D" id="3.30.160.60">
    <property type="entry name" value="Classic Zinc Finger"/>
    <property type="match status" value="1"/>
</dbReference>
<protein>
    <recommendedName>
        <fullName evidence="3">C2H2-type domain-containing protein</fullName>
    </recommendedName>
</protein>
<accession>A0A1Q3EYZ5</accession>
<proteinExistence type="predicted"/>
<keyword evidence="1" id="KW-0863">Zinc-finger</keyword>
<name>A0A1Q3EYZ5_CULTA</name>
<dbReference type="SMART" id="SM00355">
    <property type="entry name" value="ZnF_C2H2"/>
    <property type="match status" value="2"/>
</dbReference>
<dbReference type="InterPro" id="IPR036236">
    <property type="entry name" value="Znf_C2H2_sf"/>
</dbReference>
<dbReference type="GO" id="GO:0008270">
    <property type="term" value="F:zinc ion binding"/>
    <property type="evidence" value="ECO:0007669"/>
    <property type="project" value="UniProtKB-KW"/>
</dbReference>
<dbReference type="Pfam" id="PF00096">
    <property type="entry name" value="zf-C2H2"/>
    <property type="match status" value="1"/>
</dbReference>
<feature type="domain" description="C2H2-type" evidence="3">
    <location>
        <begin position="85"/>
        <end position="113"/>
    </location>
</feature>
<feature type="compositionally biased region" description="Basic and acidic residues" evidence="2">
    <location>
        <begin position="120"/>
        <end position="131"/>
    </location>
</feature>
<dbReference type="InterPro" id="IPR013087">
    <property type="entry name" value="Znf_C2H2_type"/>
</dbReference>
<keyword evidence="1" id="KW-0862">Zinc</keyword>